<evidence type="ECO:0000313" key="1">
    <source>
        <dbReference type="EMBL" id="KAL0920609.1"/>
    </source>
</evidence>
<evidence type="ECO:0000313" key="2">
    <source>
        <dbReference type="Proteomes" id="UP001552299"/>
    </source>
</evidence>
<dbReference type="Proteomes" id="UP001552299">
    <property type="component" value="Unassembled WGS sequence"/>
</dbReference>
<comment type="caution">
    <text evidence="1">The sequence shown here is derived from an EMBL/GenBank/DDBJ whole genome shotgun (WGS) entry which is preliminary data.</text>
</comment>
<keyword evidence="2" id="KW-1185">Reference proteome</keyword>
<sequence length="62" mass="6851">MSSLLSKLIQIQVPCRLYKFRAFSIQVQVLRTAAQVFTENFGSLPASPPLGGNFRSHSLPTT</sequence>
<proteinExistence type="predicted"/>
<gene>
    <name evidence="1" type="ORF">M5K25_009754</name>
</gene>
<dbReference type="AlphaFoldDB" id="A0ABD0V6G6"/>
<protein>
    <submittedName>
        <fullName evidence="1">Uncharacterized protein</fullName>
    </submittedName>
</protein>
<organism evidence="1 2">
    <name type="scientific">Dendrobium thyrsiflorum</name>
    <name type="common">Pinecone-like raceme dendrobium</name>
    <name type="synonym">Orchid</name>
    <dbReference type="NCBI Taxonomy" id="117978"/>
    <lineage>
        <taxon>Eukaryota</taxon>
        <taxon>Viridiplantae</taxon>
        <taxon>Streptophyta</taxon>
        <taxon>Embryophyta</taxon>
        <taxon>Tracheophyta</taxon>
        <taxon>Spermatophyta</taxon>
        <taxon>Magnoliopsida</taxon>
        <taxon>Liliopsida</taxon>
        <taxon>Asparagales</taxon>
        <taxon>Orchidaceae</taxon>
        <taxon>Epidendroideae</taxon>
        <taxon>Malaxideae</taxon>
        <taxon>Dendrobiinae</taxon>
        <taxon>Dendrobium</taxon>
    </lineage>
</organism>
<dbReference type="EMBL" id="JANQDX010000008">
    <property type="protein sequence ID" value="KAL0920609.1"/>
    <property type="molecule type" value="Genomic_DNA"/>
</dbReference>
<accession>A0ABD0V6G6</accession>
<reference evidence="1 2" key="1">
    <citation type="journal article" date="2024" name="Plant Biotechnol. J.">
        <title>Dendrobium thyrsiflorum genome and its molecular insights into genes involved in important horticultural traits.</title>
        <authorList>
            <person name="Chen B."/>
            <person name="Wang J.Y."/>
            <person name="Zheng P.J."/>
            <person name="Li K.L."/>
            <person name="Liang Y.M."/>
            <person name="Chen X.F."/>
            <person name="Zhang C."/>
            <person name="Zhao X."/>
            <person name="He X."/>
            <person name="Zhang G.Q."/>
            <person name="Liu Z.J."/>
            <person name="Xu Q."/>
        </authorList>
    </citation>
    <scope>NUCLEOTIDE SEQUENCE [LARGE SCALE GENOMIC DNA]</scope>
    <source>
        <strain evidence="1">GZMU011</strain>
    </source>
</reference>
<name>A0ABD0V6G6_DENTH</name>